<dbReference type="EMBL" id="CP106982">
    <property type="protein sequence ID" value="UYF95256.1"/>
    <property type="molecule type" value="Genomic_DNA"/>
</dbReference>
<organism evidence="3 4">
    <name type="scientific">Rhodococcus aetherivorans</name>
    <dbReference type="NCBI Taxonomy" id="191292"/>
    <lineage>
        <taxon>Bacteria</taxon>
        <taxon>Bacillati</taxon>
        <taxon>Actinomycetota</taxon>
        <taxon>Actinomycetes</taxon>
        <taxon>Mycobacteriales</taxon>
        <taxon>Nocardiaceae</taxon>
        <taxon>Rhodococcus</taxon>
    </lineage>
</organism>
<dbReference type="Pfam" id="PF10138">
    <property type="entry name" value="vWA-TerF-like"/>
    <property type="match status" value="1"/>
</dbReference>
<dbReference type="SUPFAM" id="SSF53300">
    <property type="entry name" value="vWA-like"/>
    <property type="match status" value="1"/>
</dbReference>
<dbReference type="PANTHER" id="PTHR32097:SF4">
    <property type="entry name" value="GENERAL STRESS PROTEIN 16U"/>
    <property type="match status" value="1"/>
</dbReference>
<dbReference type="InterPro" id="IPR003325">
    <property type="entry name" value="TerD"/>
</dbReference>
<dbReference type="InterPro" id="IPR002035">
    <property type="entry name" value="VWF_A"/>
</dbReference>
<reference evidence="3" key="1">
    <citation type="submission" date="2022-09" db="EMBL/GenBank/DDBJ databases">
        <title>The genome sequence of Rhodococcus aetherivorans N1.</title>
        <authorList>
            <person name="Jiang W."/>
        </authorList>
    </citation>
    <scope>NUCLEOTIDE SEQUENCE</scope>
    <source>
        <strain evidence="3">N1</strain>
    </source>
</reference>
<dbReference type="InterPro" id="IPR051324">
    <property type="entry name" value="Stress/Tellurium_Resist"/>
</dbReference>
<name>A0AA46SEU9_9NOCA</name>
<dbReference type="Pfam" id="PF02342">
    <property type="entry name" value="TerD"/>
    <property type="match status" value="1"/>
</dbReference>
<sequence>MAELARGENTTIPSGPVTVAVAGARQGTVDLMVFQLGADQRVRSDADFVFFNQPASPEGAVRLVAADRIGVDLAAIPAGIERLSVAVALNDSVPGSLSAVPGLGVQIAHPAGETTAPALGLSTERAAVLLEIYRRNGAWKLRNVSAGWDTGLSALVVHHGVQVDDQPASAEPAAVAPPPAVVDSAGVRTVAGEAKLSLEKRQRLDLRKREVAKVLLDKGAAGVRARVVLVIDKTGSMHREYTSARIHQVVERMVPIAVQVDDDGTLEPYLYAVSFARLPDIAVHDVESWCATYLHLGGVHGGIDYEQIGGYNDELPVMGEIISTLTAGASMPTLVLFFTDGGFHKKGPITALMKKASGLPAFWQFVGLGKANYGVLEKLDTMRGRVVDNAGFFSVDDISQVSDAELYRRLLGEFPDWLRAARAARIVG</sequence>
<evidence type="ECO:0000313" key="4">
    <source>
        <dbReference type="Proteomes" id="UP001163947"/>
    </source>
</evidence>
<protein>
    <submittedName>
        <fullName evidence="3">VWA domain-containing protein</fullName>
    </submittedName>
</protein>
<evidence type="ECO:0000259" key="2">
    <source>
        <dbReference type="PROSITE" id="PS50234"/>
    </source>
</evidence>
<dbReference type="GeneID" id="83619892"/>
<dbReference type="RefSeq" id="WP_263509126.1">
    <property type="nucleotide sequence ID" value="NZ_CP106982.1"/>
</dbReference>
<evidence type="ECO:0000256" key="1">
    <source>
        <dbReference type="ARBA" id="ARBA00008775"/>
    </source>
</evidence>
<dbReference type="Gene3D" id="2.60.60.30">
    <property type="entry name" value="sav2460 like domains"/>
    <property type="match status" value="1"/>
</dbReference>
<dbReference type="InterPro" id="IPR019303">
    <property type="entry name" value="vWA_TerF_C"/>
</dbReference>
<dbReference type="Proteomes" id="UP001163947">
    <property type="component" value="Chromosome"/>
</dbReference>
<dbReference type="PROSITE" id="PS50234">
    <property type="entry name" value="VWFA"/>
    <property type="match status" value="1"/>
</dbReference>
<dbReference type="AlphaFoldDB" id="A0AA46SEU9"/>
<comment type="similarity">
    <text evidence="1">Belongs to the CAPAB/TerDEXZ family.</text>
</comment>
<accession>A0AA46SEU9</accession>
<dbReference type="InterPro" id="IPR036465">
    <property type="entry name" value="vWFA_dom_sf"/>
</dbReference>
<feature type="domain" description="VWFA" evidence="2">
    <location>
        <begin position="226"/>
        <end position="410"/>
    </location>
</feature>
<dbReference type="CDD" id="cd06974">
    <property type="entry name" value="TerD_like"/>
    <property type="match status" value="1"/>
</dbReference>
<gene>
    <name evidence="3" type="ORF">OCS65_05705</name>
</gene>
<dbReference type="PANTHER" id="PTHR32097">
    <property type="entry name" value="CAMP-BINDING PROTEIN 1-RELATED"/>
    <property type="match status" value="1"/>
</dbReference>
<evidence type="ECO:0000313" key="3">
    <source>
        <dbReference type="EMBL" id="UYF95256.1"/>
    </source>
</evidence>
<proteinExistence type="inferred from homology"/>